<name>A0A166P8E0_9AGAM</name>
<protein>
    <recommendedName>
        <fullName evidence="3">F-box domain-containing protein</fullName>
    </recommendedName>
</protein>
<reference evidence="1 2" key="1">
    <citation type="journal article" date="2016" name="Mol. Biol. Evol.">
        <title>Comparative Genomics of Early-Diverging Mushroom-Forming Fungi Provides Insights into the Origins of Lignocellulose Decay Capabilities.</title>
        <authorList>
            <person name="Nagy L.G."/>
            <person name="Riley R."/>
            <person name="Tritt A."/>
            <person name="Adam C."/>
            <person name="Daum C."/>
            <person name="Floudas D."/>
            <person name="Sun H."/>
            <person name="Yadav J.S."/>
            <person name="Pangilinan J."/>
            <person name="Larsson K.H."/>
            <person name="Matsuura K."/>
            <person name="Barry K."/>
            <person name="Labutti K."/>
            <person name="Kuo R."/>
            <person name="Ohm R.A."/>
            <person name="Bhattacharya S.S."/>
            <person name="Shirouzu T."/>
            <person name="Yoshinaga Y."/>
            <person name="Martin F.M."/>
            <person name="Grigoriev I.V."/>
            <person name="Hibbett D.S."/>
        </authorList>
    </citation>
    <scope>NUCLEOTIDE SEQUENCE [LARGE SCALE GENOMIC DNA]</scope>
    <source>
        <strain evidence="1 2">CBS 109695</strain>
    </source>
</reference>
<dbReference type="AlphaFoldDB" id="A0A166P8E0"/>
<dbReference type="Proteomes" id="UP000076532">
    <property type="component" value="Unassembled WGS sequence"/>
</dbReference>
<evidence type="ECO:0008006" key="3">
    <source>
        <dbReference type="Google" id="ProtNLM"/>
    </source>
</evidence>
<organism evidence="1 2">
    <name type="scientific">Athelia psychrophila</name>
    <dbReference type="NCBI Taxonomy" id="1759441"/>
    <lineage>
        <taxon>Eukaryota</taxon>
        <taxon>Fungi</taxon>
        <taxon>Dikarya</taxon>
        <taxon>Basidiomycota</taxon>
        <taxon>Agaricomycotina</taxon>
        <taxon>Agaricomycetes</taxon>
        <taxon>Agaricomycetidae</taxon>
        <taxon>Atheliales</taxon>
        <taxon>Atheliaceae</taxon>
        <taxon>Athelia</taxon>
    </lineage>
</organism>
<feature type="non-terminal residue" evidence="1">
    <location>
        <position position="62"/>
    </location>
</feature>
<dbReference type="OrthoDB" id="2748701at2759"/>
<evidence type="ECO:0000313" key="2">
    <source>
        <dbReference type="Proteomes" id="UP000076532"/>
    </source>
</evidence>
<accession>A0A166P8E0</accession>
<keyword evidence="2" id="KW-1185">Reference proteome</keyword>
<sequence length="62" mass="6918">MERTPVEVWQKIFAFSCVDGGRTGCSLSLVSKTFHDGSQRYRYHSVALKGLPAALKFAQLLD</sequence>
<proteinExistence type="predicted"/>
<evidence type="ECO:0000313" key="1">
    <source>
        <dbReference type="EMBL" id="KZP25829.1"/>
    </source>
</evidence>
<dbReference type="EMBL" id="KV417518">
    <property type="protein sequence ID" value="KZP25829.1"/>
    <property type="molecule type" value="Genomic_DNA"/>
</dbReference>
<gene>
    <name evidence="1" type="ORF">FIBSPDRAFT_682436</name>
</gene>